<evidence type="ECO:0000313" key="1">
    <source>
        <dbReference type="EMBL" id="KAJ3539361.1"/>
    </source>
</evidence>
<gene>
    <name evidence="1" type="ORF">NM208_g5526</name>
</gene>
<keyword evidence="2" id="KW-1185">Reference proteome</keyword>
<accession>A0ACC1SGR6</accession>
<comment type="caution">
    <text evidence="1">The sequence shown here is derived from an EMBL/GenBank/DDBJ whole genome shotgun (WGS) entry which is preliminary data.</text>
</comment>
<dbReference type="Proteomes" id="UP001148629">
    <property type="component" value="Unassembled WGS sequence"/>
</dbReference>
<sequence length="126" mass="14229">MWDVQRLLWPTPYWQESPPPTVPDDDPDLHTLLAGQELPTDWEEDEIALEDIHRLPPQTLPLIERYLSVLGGLSGSRRGELMGELPILQTKVIEAVTRSHFVPICLLPTLFGLVFRYSLAASVTSD</sequence>
<name>A0ACC1SGR6_9HYPO</name>
<reference evidence="1" key="1">
    <citation type="submission" date="2022-08" db="EMBL/GenBank/DDBJ databases">
        <title>Genome Sequence of Fusarium decemcellulare.</title>
        <authorList>
            <person name="Buettner E."/>
        </authorList>
    </citation>
    <scope>NUCLEOTIDE SEQUENCE</scope>
    <source>
        <strain evidence="1">Babe19</strain>
    </source>
</reference>
<proteinExistence type="predicted"/>
<organism evidence="1 2">
    <name type="scientific">Fusarium decemcellulare</name>
    <dbReference type="NCBI Taxonomy" id="57161"/>
    <lineage>
        <taxon>Eukaryota</taxon>
        <taxon>Fungi</taxon>
        <taxon>Dikarya</taxon>
        <taxon>Ascomycota</taxon>
        <taxon>Pezizomycotina</taxon>
        <taxon>Sordariomycetes</taxon>
        <taxon>Hypocreomycetidae</taxon>
        <taxon>Hypocreales</taxon>
        <taxon>Nectriaceae</taxon>
        <taxon>Fusarium</taxon>
        <taxon>Fusarium decemcellulare species complex</taxon>
    </lineage>
</organism>
<dbReference type="EMBL" id="JANRMS010000465">
    <property type="protein sequence ID" value="KAJ3539361.1"/>
    <property type="molecule type" value="Genomic_DNA"/>
</dbReference>
<evidence type="ECO:0000313" key="2">
    <source>
        <dbReference type="Proteomes" id="UP001148629"/>
    </source>
</evidence>
<protein>
    <submittedName>
        <fullName evidence="1">Uncharacterized protein</fullName>
    </submittedName>
</protein>